<dbReference type="AlphaFoldDB" id="A0A7K1SCQ7"/>
<keyword evidence="1" id="KW-0732">Signal</keyword>
<evidence type="ECO:0000256" key="1">
    <source>
        <dbReference type="SAM" id="SignalP"/>
    </source>
</evidence>
<feature type="domain" description="Outer membrane protein beta-barrel" evidence="2">
    <location>
        <begin position="21"/>
        <end position="175"/>
    </location>
</feature>
<sequence>MYMYRLLLLIFIVASPLVSKAQSDKPTGGHFGVKIGASFTQIAISGATVNIPHRALQPHLGLIYRYRYNRWVVQPEAILSIRGGTFQQEQANGSRITSGVSYYYASLPLLLGYIPTEGLTIQAGPEFSYALNAGQTGGPSVNNDLGLAVGVHYDFLDMLNKFSLHVRYIYGFTNVSPEATAAYYNRNLQVSMVYNLFPKKKKR</sequence>
<keyword evidence="4" id="KW-1185">Reference proteome</keyword>
<evidence type="ECO:0000313" key="3">
    <source>
        <dbReference type="EMBL" id="MVM31592.1"/>
    </source>
</evidence>
<reference evidence="3 4" key="1">
    <citation type="submission" date="2019-12" db="EMBL/GenBank/DDBJ databases">
        <title>Spirosoma sp. HMF4905 genome sequencing and assembly.</title>
        <authorList>
            <person name="Kang H."/>
            <person name="Cha I."/>
            <person name="Kim H."/>
            <person name="Joh K."/>
        </authorList>
    </citation>
    <scope>NUCLEOTIDE SEQUENCE [LARGE SCALE GENOMIC DNA]</scope>
    <source>
        <strain evidence="3 4">HMF4905</strain>
    </source>
</reference>
<feature type="signal peptide" evidence="1">
    <location>
        <begin position="1"/>
        <end position="21"/>
    </location>
</feature>
<dbReference type="Proteomes" id="UP000436006">
    <property type="component" value="Unassembled WGS sequence"/>
</dbReference>
<comment type="caution">
    <text evidence="3">The sequence shown here is derived from an EMBL/GenBank/DDBJ whole genome shotgun (WGS) entry which is preliminary data.</text>
</comment>
<dbReference type="EMBL" id="WPIN01000005">
    <property type="protein sequence ID" value="MVM31592.1"/>
    <property type="molecule type" value="Genomic_DNA"/>
</dbReference>
<feature type="chain" id="PRO_5029622439" evidence="1">
    <location>
        <begin position="22"/>
        <end position="203"/>
    </location>
</feature>
<dbReference type="Pfam" id="PF13568">
    <property type="entry name" value="OMP_b-brl_2"/>
    <property type="match status" value="1"/>
</dbReference>
<evidence type="ECO:0000313" key="4">
    <source>
        <dbReference type="Proteomes" id="UP000436006"/>
    </source>
</evidence>
<accession>A0A7K1SCQ7</accession>
<dbReference type="InterPro" id="IPR025665">
    <property type="entry name" value="Beta-barrel_OMP_2"/>
</dbReference>
<name>A0A7K1SCQ7_9BACT</name>
<gene>
    <name evidence="3" type="ORF">GO755_16210</name>
</gene>
<proteinExistence type="predicted"/>
<organism evidence="3 4">
    <name type="scientific">Spirosoma arboris</name>
    <dbReference type="NCBI Taxonomy" id="2682092"/>
    <lineage>
        <taxon>Bacteria</taxon>
        <taxon>Pseudomonadati</taxon>
        <taxon>Bacteroidota</taxon>
        <taxon>Cytophagia</taxon>
        <taxon>Cytophagales</taxon>
        <taxon>Cytophagaceae</taxon>
        <taxon>Spirosoma</taxon>
    </lineage>
</organism>
<protein>
    <submittedName>
        <fullName evidence="3">Outer membrane beta-barrel protein</fullName>
    </submittedName>
</protein>
<evidence type="ECO:0000259" key="2">
    <source>
        <dbReference type="Pfam" id="PF13568"/>
    </source>
</evidence>